<proteinExistence type="predicted"/>
<accession>A0A061RDM5</accession>
<evidence type="ECO:0000313" key="2">
    <source>
        <dbReference type="EMBL" id="JAC68894.1"/>
    </source>
</evidence>
<organism evidence="2">
    <name type="scientific">Tetraselmis sp. GSL018</name>
    <dbReference type="NCBI Taxonomy" id="582737"/>
    <lineage>
        <taxon>Eukaryota</taxon>
        <taxon>Viridiplantae</taxon>
        <taxon>Chlorophyta</taxon>
        <taxon>core chlorophytes</taxon>
        <taxon>Chlorodendrophyceae</taxon>
        <taxon>Chlorodendrales</taxon>
        <taxon>Chlorodendraceae</taxon>
        <taxon>Tetraselmis</taxon>
    </lineage>
</organism>
<dbReference type="AlphaFoldDB" id="A0A061RDM5"/>
<dbReference type="EMBL" id="GBEZ01017435">
    <property type="protein sequence ID" value="JAC68894.1"/>
    <property type="molecule type" value="Transcribed_RNA"/>
</dbReference>
<feature type="region of interest" description="Disordered" evidence="1">
    <location>
        <begin position="1"/>
        <end position="70"/>
    </location>
</feature>
<protein>
    <submittedName>
        <fullName evidence="2">Uncharacterized protein</fullName>
    </submittedName>
</protein>
<feature type="non-terminal residue" evidence="2">
    <location>
        <position position="1"/>
    </location>
</feature>
<sequence>RLRVDRQAGGPTGWWVPPENDPLKDARRLLRRPRHARDEDRGVGRAKPLPPAHVDGAGLLPLPCGPQGWA</sequence>
<gene>
    <name evidence="2" type="ORF">TSPGSL018_7671</name>
</gene>
<reference evidence="2" key="1">
    <citation type="submission" date="2014-05" db="EMBL/GenBank/DDBJ databases">
        <title>The transcriptome of the halophilic microalga Tetraselmis sp. GSL018 isolated from the Great Salt Lake, Utah.</title>
        <authorList>
            <person name="Jinkerson R.E."/>
            <person name="D'Adamo S."/>
            <person name="Posewitz M.C."/>
        </authorList>
    </citation>
    <scope>NUCLEOTIDE SEQUENCE</scope>
    <source>
        <strain evidence="2">GSL018</strain>
    </source>
</reference>
<name>A0A061RDM5_9CHLO</name>
<evidence type="ECO:0000256" key="1">
    <source>
        <dbReference type="SAM" id="MobiDB-lite"/>
    </source>
</evidence>